<keyword evidence="3" id="KW-0486">Methionine biosynthesis</keyword>
<keyword evidence="5" id="KW-1185">Reference proteome</keyword>
<evidence type="ECO:0000313" key="5">
    <source>
        <dbReference type="Proteomes" id="UP000288716"/>
    </source>
</evidence>
<reference evidence="4 5" key="1">
    <citation type="journal article" date="2018" name="Gigascience">
        <title>Genomes of trombidid mites reveal novel predicted allergens and laterally-transferred genes associated with secondary metabolism.</title>
        <authorList>
            <person name="Dong X."/>
            <person name="Chaisiri K."/>
            <person name="Xia D."/>
            <person name="Armstrong S.D."/>
            <person name="Fang Y."/>
            <person name="Donnelly M.J."/>
            <person name="Kadowaki T."/>
            <person name="McGarry J.W."/>
            <person name="Darby A.C."/>
            <person name="Makepeace B.L."/>
        </authorList>
    </citation>
    <scope>NUCLEOTIDE SEQUENCE [LARGE SCALE GENOMIC DNA]</scope>
    <source>
        <strain evidence="4">UoL-UT</strain>
    </source>
</reference>
<dbReference type="InterPro" id="IPR023943">
    <property type="entry name" value="Enolase-ppase_E1"/>
</dbReference>
<dbReference type="SUPFAM" id="SSF56784">
    <property type="entry name" value="HAD-like"/>
    <property type="match status" value="1"/>
</dbReference>
<dbReference type="PANTHER" id="PTHR20371:SF1">
    <property type="entry name" value="ENOLASE-PHOSPHATASE E1"/>
    <property type="match status" value="1"/>
</dbReference>
<keyword evidence="2" id="KW-0378">Hydrolase</keyword>
<accession>A0A443RXN1</accession>
<protein>
    <submittedName>
        <fullName evidence="4">Enolase-phosphatase E1-like protein</fullName>
    </submittedName>
</protein>
<evidence type="ECO:0000256" key="2">
    <source>
        <dbReference type="ARBA" id="ARBA00022801"/>
    </source>
</evidence>
<dbReference type="GO" id="GO:0043874">
    <property type="term" value="F:acireductone synthase activity"/>
    <property type="evidence" value="ECO:0007669"/>
    <property type="project" value="InterPro"/>
</dbReference>
<comment type="caution">
    <text evidence="4">The sequence shown here is derived from an EMBL/GenBank/DDBJ whole genome shotgun (WGS) entry which is preliminary data.</text>
</comment>
<keyword evidence="1" id="KW-0028">Amino-acid biosynthesis</keyword>
<evidence type="ECO:0000313" key="4">
    <source>
        <dbReference type="EMBL" id="RWS20116.1"/>
    </source>
</evidence>
<dbReference type="InterPro" id="IPR023214">
    <property type="entry name" value="HAD_sf"/>
</dbReference>
<dbReference type="VEuPathDB" id="VectorBase:LDEU011924"/>
<organism evidence="4 5">
    <name type="scientific">Leptotrombidium deliense</name>
    <dbReference type="NCBI Taxonomy" id="299467"/>
    <lineage>
        <taxon>Eukaryota</taxon>
        <taxon>Metazoa</taxon>
        <taxon>Ecdysozoa</taxon>
        <taxon>Arthropoda</taxon>
        <taxon>Chelicerata</taxon>
        <taxon>Arachnida</taxon>
        <taxon>Acari</taxon>
        <taxon>Acariformes</taxon>
        <taxon>Trombidiformes</taxon>
        <taxon>Prostigmata</taxon>
        <taxon>Anystina</taxon>
        <taxon>Parasitengona</taxon>
        <taxon>Trombiculoidea</taxon>
        <taxon>Trombiculidae</taxon>
        <taxon>Leptotrombidium</taxon>
    </lineage>
</organism>
<dbReference type="STRING" id="299467.A0A443RXN1"/>
<feature type="non-terminal residue" evidence="4">
    <location>
        <position position="193"/>
    </location>
</feature>
<dbReference type="Proteomes" id="UP000288716">
    <property type="component" value="Unassembled WGS sequence"/>
</dbReference>
<dbReference type="Gene3D" id="3.40.50.1000">
    <property type="entry name" value="HAD superfamily/HAD-like"/>
    <property type="match status" value="1"/>
</dbReference>
<gene>
    <name evidence="4" type="ORF">B4U80_10625</name>
</gene>
<dbReference type="Pfam" id="PF00702">
    <property type="entry name" value="Hydrolase"/>
    <property type="match status" value="1"/>
</dbReference>
<name>A0A443RXN1_9ACAR</name>
<dbReference type="InterPro" id="IPR036412">
    <property type="entry name" value="HAD-like_sf"/>
</dbReference>
<sequence>MPVKVKTPKVILLDIEGTTTSIRFVSEKLFPAIRANIRDYLQVNWNNPEVRVTIDKLIQQYEQDKQSGIKAPELNRSGTDAEQIEKVAKNVLWQMDNQRKNDSLIQIQILVWVFVYEADKLQGHVFDDVVDCMRNWREAGIRIFIYSSGLVTAHQLLFAKSSQGNLHELINDFIDASIGSKTDPKSYKQIAKR</sequence>
<dbReference type="OrthoDB" id="6494414at2759"/>
<evidence type="ECO:0000256" key="3">
    <source>
        <dbReference type="ARBA" id="ARBA00023167"/>
    </source>
</evidence>
<dbReference type="NCBIfam" id="TIGR01691">
    <property type="entry name" value="enolase-ppase"/>
    <property type="match status" value="1"/>
</dbReference>
<dbReference type="GO" id="GO:0000287">
    <property type="term" value="F:magnesium ion binding"/>
    <property type="evidence" value="ECO:0007669"/>
    <property type="project" value="InterPro"/>
</dbReference>
<evidence type="ECO:0000256" key="1">
    <source>
        <dbReference type="ARBA" id="ARBA00022605"/>
    </source>
</evidence>
<dbReference type="GO" id="GO:0019509">
    <property type="term" value="P:L-methionine salvage from methylthioadenosine"/>
    <property type="evidence" value="ECO:0007669"/>
    <property type="project" value="InterPro"/>
</dbReference>
<dbReference type="PANTHER" id="PTHR20371">
    <property type="entry name" value="ENOLASE-PHOSPHATASE E1"/>
    <property type="match status" value="1"/>
</dbReference>
<dbReference type="EMBL" id="NCKV01019886">
    <property type="protein sequence ID" value="RWS20116.1"/>
    <property type="molecule type" value="Genomic_DNA"/>
</dbReference>
<dbReference type="AlphaFoldDB" id="A0A443RXN1"/>
<proteinExistence type="predicted"/>